<dbReference type="InterPro" id="IPR050951">
    <property type="entry name" value="Retrovirus_Pol_polyprotein"/>
</dbReference>
<feature type="region of interest" description="Disordered" evidence="2">
    <location>
        <begin position="777"/>
        <end position="861"/>
    </location>
</feature>
<dbReference type="PANTHER" id="PTHR37984">
    <property type="entry name" value="PROTEIN CBG26694"/>
    <property type="match status" value="1"/>
</dbReference>
<dbReference type="Gene3D" id="3.30.70.270">
    <property type="match status" value="2"/>
</dbReference>
<dbReference type="GO" id="GO:0003824">
    <property type="term" value="F:catalytic activity"/>
    <property type="evidence" value="ECO:0007669"/>
    <property type="project" value="UniProtKB-KW"/>
</dbReference>
<dbReference type="Proteomes" id="UP001283361">
    <property type="component" value="Unassembled WGS sequence"/>
</dbReference>
<accession>A0AAE1CSJ2</accession>
<feature type="compositionally biased region" description="Low complexity" evidence="2">
    <location>
        <begin position="817"/>
        <end position="834"/>
    </location>
</feature>
<dbReference type="FunFam" id="3.30.70.270:FF:000026">
    <property type="entry name" value="Transposon Ty3-G Gag-Pol polyprotein"/>
    <property type="match status" value="1"/>
</dbReference>
<proteinExistence type="predicted"/>
<dbReference type="Gene3D" id="3.10.10.10">
    <property type="entry name" value="HIV Type 1 Reverse Transcriptase, subunit A, domain 1"/>
    <property type="match status" value="1"/>
</dbReference>
<dbReference type="InterPro" id="IPR043502">
    <property type="entry name" value="DNA/RNA_pol_sf"/>
</dbReference>
<dbReference type="EMBL" id="JAWDGP010006922">
    <property type="protein sequence ID" value="KAK3732967.1"/>
    <property type="molecule type" value="Genomic_DNA"/>
</dbReference>
<dbReference type="CDD" id="cd09274">
    <property type="entry name" value="RNase_HI_RT_Ty3"/>
    <property type="match status" value="1"/>
</dbReference>
<feature type="domain" description="Reverse transcriptase" evidence="3">
    <location>
        <begin position="115"/>
        <end position="292"/>
    </location>
</feature>
<feature type="compositionally biased region" description="Pro residues" evidence="2">
    <location>
        <begin position="793"/>
        <end position="804"/>
    </location>
</feature>
<dbReference type="Pfam" id="PF00078">
    <property type="entry name" value="RVT_1"/>
    <property type="match status" value="1"/>
</dbReference>
<dbReference type="FunFam" id="3.10.20.370:FF:000001">
    <property type="entry name" value="Retrovirus-related Pol polyprotein from transposon 17.6-like protein"/>
    <property type="match status" value="1"/>
</dbReference>
<comment type="caution">
    <text evidence="4">The sequence shown here is derived from an EMBL/GenBank/DDBJ whole genome shotgun (WGS) entry which is preliminary data.</text>
</comment>
<dbReference type="AlphaFoldDB" id="A0AAE1CSJ2"/>
<dbReference type="CDD" id="cd01647">
    <property type="entry name" value="RT_LTR"/>
    <property type="match status" value="1"/>
</dbReference>
<evidence type="ECO:0000256" key="2">
    <source>
        <dbReference type="SAM" id="MobiDB-lite"/>
    </source>
</evidence>
<dbReference type="Pfam" id="PF17919">
    <property type="entry name" value="RT_RNaseH_2"/>
    <property type="match status" value="1"/>
</dbReference>
<dbReference type="InterPro" id="IPR000477">
    <property type="entry name" value="RT_dom"/>
</dbReference>
<dbReference type="InterPro" id="IPR041577">
    <property type="entry name" value="RT_RNaseH_2"/>
</dbReference>
<organism evidence="4 5">
    <name type="scientific">Elysia crispata</name>
    <name type="common">lettuce slug</name>
    <dbReference type="NCBI Taxonomy" id="231223"/>
    <lineage>
        <taxon>Eukaryota</taxon>
        <taxon>Metazoa</taxon>
        <taxon>Spiralia</taxon>
        <taxon>Lophotrochozoa</taxon>
        <taxon>Mollusca</taxon>
        <taxon>Gastropoda</taxon>
        <taxon>Heterobranchia</taxon>
        <taxon>Euthyneura</taxon>
        <taxon>Panpulmonata</taxon>
        <taxon>Sacoglossa</taxon>
        <taxon>Placobranchoidea</taxon>
        <taxon>Plakobranchidae</taxon>
        <taxon>Elysia</taxon>
    </lineage>
</organism>
<evidence type="ECO:0000259" key="3">
    <source>
        <dbReference type="PROSITE" id="PS50878"/>
    </source>
</evidence>
<sequence>MEITAPKAKTPTGEKCSFVKSWDIKGKFISKINKQTATFYVVNNDVECLLSRDTSTALGLVKRLHNINAFSAVKCQPVKIKLKEGTTPYSLATSRRVPIPPQERVKKELQRMKDLDVIEDITEPTDWVSPMVSVVKKNGDIRICVDLKKLNKAVQRERYVIPSFEEIVHKLKGSTIFSKLDAQSGFCQIPLDPETAKLTTFITPFGRYFMKRLPFGIRSAPEIFMRIVSEILERIDEVVCYFDDILCQSKSPEDHEKLLEFVHKRLKKASLQLNTAKCEYKKSEITFLGHIVSAEGCRPDPMKIEAIQGLPAPSDVSALRRYLGMVNYLGKYLPHLSTILRPLNELLSKDTTWMWGPPQRTAFNKVKELLIKPPVLAYFDPMKPTVVEADSSSYGLGGCLLQEHEEGLRPAAFCSRSLSNTEQRYAQIEKECLASVWACERFDRYLMGLDSFTLYSDHKPLIPLINSKDLSETPLRCQRMLVRLLRYKPVAIHQPGKVMVTSDTLSRSPAACSQETSNLHEDVSVHVSMVTSSWSVSDAKLRQLKEETQQDVSLRTAINYTVMGWPTYKQDVMLAARDLFDFRNELSLYDGLFLRGDKIVIPYSMRKEILDRIHDGHLGITKCRERANQGKRGGGKSRAISQKILRQNDPHLTLLTYRATPLPALRVSPAELAYGRRLRTTLPAVPQTLSPRPVNHDLIRNRDMANKALQKKYFDRKTCHLPDLEPGDQVLLKKGEGEKGWNQPGEVVGQCAPRSYIISTPDGHLRRNRKHLMLQKTPHKNHPEGGLQTAPVPQEPAPPIPWPVQSPRQIPVIRPASPVEPSHQPEPSSSSPVSAKMSAEKSTQPYCTRSGRAVVKPIRYQ</sequence>
<dbReference type="SUPFAM" id="SSF56672">
    <property type="entry name" value="DNA/RNA polymerases"/>
    <property type="match status" value="1"/>
</dbReference>
<keyword evidence="5" id="KW-1185">Reference proteome</keyword>
<evidence type="ECO:0000313" key="4">
    <source>
        <dbReference type="EMBL" id="KAK3732967.1"/>
    </source>
</evidence>
<reference evidence="4" key="1">
    <citation type="journal article" date="2023" name="G3 (Bethesda)">
        <title>A reference genome for the long-term kleptoplast-retaining sea slug Elysia crispata morphotype clarki.</title>
        <authorList>
            <person name="Eastman K.E."/>
            <person name="Pendleton A.L."/>
            <person name="Shaikh M.A."/>
            <person name="Suttiyut T."/>
            <person name="Ogas R."/>
            <person name="Tomko P."/>
            <person name="Gavelis G."/>
            <person name="Widhalm J.R."/>
            <person name="Wisecaver J.H."/>
        </authorList>
    </citation>
    <scope>NUCLEOTIDE SEQUENCE</scope>
    <source>
        <strain evidence="4">ECLA1</strain>
    </source>
</reference>
<dbReference type="PANTHER" id="PTHR37984:SF5">
    <property type="entry name" value="PROTEIN NYNRIN-LIKE"/>
    <property type="match status" value="1"/>
</dbReference>
<dbReference type="InterPro" id="IPR043128">
    <property type="entry name" value="Rev_trsase/Diguanyl_cyclase"/>
</dbReference>
<dbReference type="PROSITE" id="PS50878">
    <property type="entry name" value="RT_POL"/>
    <property type="match status" value="1"/>
</dbReference>
<evidence type="ECO:0000313" key="5">
    <source>
        <dbReference type="Proteomes" id="UP001283361"/>
    </source>
</evidence>
<gene>
    <name evidence="4" type="ORF">RRG08_002575</name>
</gene>
<protein>
    <recommendedName>
        <fullName evidence="3">Reverse transcriptase domain-containing protein</fullName>
    </recommendedName>
</protein>
<name>A0AAE1CSJ2_9GAST</name>
<evidence type="ECO:0000256" key="1">
    <source>
        <dbReference type="ARBA" id="ARBA00023268"/>
    </source>
</evidence>
<keyword evidence="1" id="KW-0511">Multifunctional enzyme</keyword>